<proteinExistence type="predicted"/>
<evidence type="ECO:0000313" key="2">
    <source>
        <dbReference type="Proteomes" id="UP001139260"/>
    </source>
</evidence>
<accession>A0A9X1XU39</accession>
<name>A0A9X1XU39_9FLAO</name>
<evidence type="ECO:0000313" key="1">
    <source>
        <dbReference type="EMBL" id="MCK8141688.1"/>
    </source>
</evidence>
<dbReference type="RefSeq" id="WP_248428088.1">
    <property type="nucleotide sequence ID" value="NZ_JALNUB010000004.1"/>
</dbReference>
<organism evidence="1 2">
    <name type="scientific">Flavobacterium pygoscelis</name>
    <dbReference type="NCBI Taxonomy" id="2893176"/>
    <lineage>
        <taxon>Bacteria</taxon>
        <taxon>Pseudomonadati</taxon>
        <taxon>Bacteroidota</taxon>
        <taxon>Flavobacteriia</taxon>
        <taxon>Flavobacteriales</taxon>
        <taxon>Flavobacteriaceae</taxon>
        <taxon>Flavobacterium</taxon>
    </lineage>
</organism>
<gene>
    <name evidence="1" type="ORF">MW871_07240</name>
</gene>
<comment type="caution">
    <text evidence="1">The sequence shown here is derived from an EMBL/GenBank/DDBJ whole genome shotgun (WGS) entry which is preliminary data.</text>
</comment>
<dbReference type="Proteomes" id="UP001139260">
    <property type="component" value="Unassembled WGS sequence"/>
</dbReference>
<reference evidence="1" key="1">
    <citation type="submission" date="2022-04" db="EMBL/GenBank/DDBJ databases">
        <title>Flavobacterium pygoscelis sp. nov. isolated from Chinstrap chick (Pygoscelis antarcticus).</title>
        <authorList>
            <person name="Irgang R."/>
            <person name="Poblete-Morales M."/>
            <person name="Avendano-Herrera R."/>
        </authorList>
    </citation>
    <scope>NUCLEOTIDE SEQUENCE</scope>
    <source>
        <strain evidence="1">I-SCBP12n</strain>
    </source>
</reference>
<protein>
    <submittedName>
        <fullName evidence="1">Uncharacterized protein</fullName>
    </submittedName>
</protein>
<dbReference type="AlphaFoldDB" id="A0A9X1XU39"/>
<sequence length="314" mass="37202">MKITVISFDNWGFNQKIVDHISEEGHEVHHIDFSKFKYKYPNVLFKAYNFILKSFFKQNLKTKFYGKQILNELDQNPNKQDLILTIKGDFIAPEFASKIKKYTKKSTAFFNDNIKRCPKIIGVLDCFDTVYSFEKEDCEKYNLRHKTNFIYNFQEKKETEITKSVFNISSYGRSLELITKIATELRKINIPYKIIIFDKKRKLKNNTLVTSVQETIPLEEVNNQIKKVGCLLDLQRKNQSGLSFRVFESLGWHKKLITTNASIRNYDFYNENNILIIDPKNPIIISDFFEKPFVEIPQEIIEKYKLSGWFNEFI</sequence>
<keyword evidence="2" id="KW-1185">Reference proteome</keyword>
<dbReference type="EMBL" id="JALNUB010000004">
    <property type="protein sequence ID" value="MCK8141688.1"/>
    <property type="molecule type" value="Genomic_DNA"/>
</dbReference>